<evidence type="ECO:0000256" key="1">
    <source>
        <dbReference type="SAM" id="MobiDB-lite"/>
    </source>
</evidence>
<feature type="compositionally biased region" description="Low complexity" evidence="1">
    <location>
        <begin position="56"/>
        <end position="78"/>
    </location>
</feature>
<dbReference type="AlphaFoldDB" id="A0A836CGN7"/>
<feature type="region of interest" description="Disordered" evidence="1">
    <location>
        <begin position="269"/>
        <end position="300"/>
    </location>
</feature>
<feature type="chain" id="PRO_5032646488" evidence="2">
    <location>
        <begin position="21"/>
        <end position="645"/>
    </location>
</feature>
<evidence type="ECO:0000313" key="3">
    <source>
        <dbReference type="EMBL" id="KAG5183101.1"/>
    </source>
</evidence>
<dbReference type="Proteomes" id="UP000664859">
    <property type="component" value="Unassembled WGS sequence"/>
</dbReference>
<comment type="caution">
    <text evidence="3">The sequence shown here is derived from an EMBL/GenBank/DDBJ whole genome shotgun (WGS) entry which is preliminary data.</text>
</comment>
<protein>
    <submittedName>
        <fullName evidence="3">Uncharacterized protein</fullName>
    </submittedName>
</protein>
<reference evidence="3" key="1">
    <citation type="submission" date="2021-02" db="EMBL/GenBank/DDBJ databases">
        <title>First Annotated Genome of the Yellow-green Alga Tribonema minus.</title>
        <authorList>
            <person name="Mahan K.M."/>
        </authorList>
    </citation>
    <scope>NUCLEOTIDE SEQUENCE</scope>
    <source>
        <strain evidence="3">UTEX B ZZ1240</strain>
    </source>
</reference>
<feature type="region of interest" description="Disordered" evidence="1">
    <location>
        <begin position="559"/>
        <end position="578"/>
    </location>
</feature>
<feature type="compositionally biased region" description="Basic and acidic residues" evidence="1">
    <location>
        <begin position="281"/>
        <end position="291"/>
    </location>
</feature>
<organism evidence="3 4">
    <name type="scientific">Tribonema minus</name>
    <dbReference type="NCBI Taxonomy" id="303371"/>
    <lineage>
        <taxon>Eukaryota</taxon>
        <taxon>Sar</taxon>
        <taxon>Stramenopiles</taxon>
        <taxon>Ochrophyta</taxon>
        <taxon>PX clade</taxon>
        <taxon>Xanthophyceae</taxon>
        <taxon>Tribonematales</taxon>
        <taxon>Tribonemataceae</taxon>
        <taxon>Tribonema</taxon>
    </lineage>
</organism>
<dbReference type="EMBL" id="JAFCMP010000223">
    <property type="protein sequence ID" value="KAG5183101.1"/>
    <property type="molecule type" value="Genomic_DNA"/>
</dbReference>
<name>A0A836CGN7_9STRA</name>
<accession>A0A836CGN7</accession>
<sequence length="645" mass="66756">MTTVLAGAVLGTALFRVLSASSAPRYDEEGDQDDLEALGAANAVEAEELLQEPAMQQQTAADARAQADLQTSSAAAEPAPALARVPALLPSGTGWEPPAMLAPITDIDNEYQDFMGALMQAERERTQDMRDRLTRMQDAAKTSEFERQRQIFEAPPAANREPPACETPGVRGPGWLTQVGPRPAKASGTVKQMPSREDVENSAQLARRRAIVDAEVASGAAGTSRFMNKERPEHQEWTATGLNRNAQPGRDDFLLVREGGMQVPITARGRSDRTGAAWHEAGPDDHARRSEGLQYPGPPGPGAAMMALAGIARSEAATGARRSASMTGEVAGGRRALGAGSVSGAVRQVPHAKVDTHMIERGTAQMSLGSARASNPHLRQRAETGVGAGPIGSVRRGALGAASARDAGLAGRDDAGMGALQSAAGWRSGGTGGAASRDGHIAGRDDVGVRIRDPGATWAPPSTAGPAWSSELRTAENSLPVTDPRSVSNSVAQSAGFVSRQYAFTGSKERLAEGAAAMRMQGGVKAAIAAAPMEGAALRQRANAPQGYAHLTGASANAAGGGCGTSASAPPSQTQDLRQSVRGDALHEVGARAQVGSAPAVVSGMRTDLGLKEEAAAADRDHATVGAVLRQRRWRHVPGAVAFSE</sequence>
<feature type="region of interest" description="Disordered" evidence="1">
    <location>
        <begin position="54"/>
        <end position="78"/>
    </location>
</feature>
<feature type="region of interest" description="Disordered" evidence="1">
    <location>
        <begin position="157"/>
        <end position="198"/>
    </location>
</feature>
<keyword evidence="4" id="KW-1185">Reference proteome</keyword>
<evidence type="ECO:0000256" key="2">
    <source>
        <dbReference type="SAM" id="SignalP"/>
    </source>
</evidence>
<proteinExistence type="predicted"/>
<feature type="signal peptide" evidence="2">
    <location>
        <begin position="1"/>
        <end position="20"/>
    </location>
</feature>
<gene>
    <name evidence="3" type="ORF">JKP88DRAFT_273076</name>
</gene>
<feature type="compositionally biased region" description="Low complexity" evidence="1">
    <location>
        <begin position="157"/>
        <end position="166"/>
    </location>
</feature>
<keyword evidence="2" id="KW-0732">Signal</keyword>
<evidence type="ECO:0000313" key="4">
    <source>
        <dbReference type="Proteomes" id="UP000664859"/>
    </source>
</evidence>